<keyword evidence="6" id="KW-1133">Transmembrane helix</keyword>
<dbReference type="AlphaFoldDB" id="A0A7S3IY27"/>
<accession>A0A7S3IY27</accession>
<gene>
    <name evidence="9" type="ORF">SINC0208_LOCUS16361</name>
</gene>
<keyword evidence="4" id="KW-0812">Transmembrane</keyword>
<keyword evidence="5" id="KW-0677">Repeat</keyword>
<keyword evidence="3" id="KW-0813">Transport</keyword>
<proteinExistence type="inferred from homology"/>
<evidence type="ECO:0000256" key="7">
    <source>
        <dbReference type="ARBA" id="ARBA00023128"/>
    </source>
</evidence>
<evidence type="ECO:0000256" key="2">
    <source>
        <dbReference type="ARBA" id="ARBA00006375"/>
    </source>
</evidence>
<evidence type="ECO:0000256" key="1">
    <source>
        <dbReference type="ARBA" id="ARBA00004225"/>
    </source>
</evidence>
<evidence type="ECO:0000256" key="5">
    <source>
        <dbReference type="ARBA" id="ARBA00022737"/>
    </source>
</evidence>
<dbReference type="PANTHER" id="PTHR45788:SF4">
    <property type="entry name" value="TRICARBOXYLATE TRANSPORT PROTEIN, MITOCHONDRIAL"/>
    <property type="match status" value="1"/>
</dbReference>
<dbReference type="GO" id="GO:0006843">
    <property type="term" value="P:mitochondrial citrate transmembrane transport"/>
    <property type="evidence" value="ECO:0007669"/>
    <property type="project" value="TreeGrafter"/>
</dbReference>
<evidence type="ECO:0000256" key="4">
    <source>
        <dbReference type="ARBA" id="ARBA00022692"/>
    </source>
</evidence>
<keyword evidence="8" id="KW-0472">Membrane</keyword>
<dbReference type="Pfam" id="PF00153">
    <property type="entry name" value="Mito_carr"/>
    <property type="match status" value="1"/>
</dbReference>
<reference evidence="9" key="1">
    <citation type="submission" date="2021-01" db="EMBL/GenBank/DDBJ databases">
        <authorList>
            <person name="Corre E."/>
            <person name="Pelletier E."/>
            <person name="Niang G."/>
            <person name="Scheremetjew M."/>
            <person name="Finn R."/>
            <person name="Kale V."/>
            <person name="Holt S."/>
            <person name="Cochrane G."/>
            <person name="Meng A."/>
            <person name="Brown T."/>
            <person name="Cohen L."/>
        </authorList>
    </citation>
    <scope>NUCLEOTIDE SEQUENCE</scope>
    <source>
        <strain evidence="9">S3</strain>
    </source>
</reference>
<dbReference type="InterPro" id="IPR049563">
    <property type="entry name" value="TXTP-like"/>
</dbReference>
<comment type="similarity">
    <text evidence="2">Belongs to the mitochondrial carrier (TC 2.A.29) family.</text>
</comment>
<dbReference type="GO" id="GO:0071913">
    <property type="term" value="F:citrate secondary active transmembrane transporter activity"/>
    <property type="evidence" value="ECO:0007669"/>
    <property type="project" value="TreeGrafter"/>
</dbReference>
<dbReference type="GO" id="GO:0031966">
    <property type="term" value="C:mitochondrial membrane"/>
    <property type="evidence" value="ECO:0007669"/>
    <property type="project" value="UniProtKB-SubCell"/>
</dbReference>
<sequence>METMGGDHLSKPMKKLVTGFFIAMIEATITCPIERVKVFLMTQKKASLSQLTKQLFYSSNNSQAEMFRGFGPLFLRSFMNWTVFLQTDYVVKQFLRRQFDIKPDEQIPTSMLIPTSVFVALVNTCIVMPLDCIKTHLEKVNPSSSYKQAVRDIYQRSGNSYLGLFTGVRLRFLLYLTNALFVVNILEKLEYLNKRTKE</sequence>
<organism evidence="9">
    <name type="scientific">Strombidium inclinatum</name>
    <dbReference type="NCBI Taxonomy" id="197538"/>
    <lineage>
        <taxon>Eukaryota</taxon>
        <taxon>Sar</taxon>
        <taxon>Alveolata</taxon>
        <taxon>Ciliophora</taxon>
        <taxon>Intramacronucleata</taxon>
        <taxon>Spirotrichea</taxon>
        <taxon>Oligotrichia</taxon>
        <taxon>Strombidiidae</taxon>
        <taxon>Strombidium</taxon>
    </lineage>
</organism>
<dbReference type="Gene3D" id="1.50.40.10">
    <property type="entry name" value="Mitochondrial carrier domain"/>
    <property type="match status" value="1"/>
</dbReference>
<protein>
    <submittedName>
        <fullName evidence="9">Uncharacterized protein</fullName>
    </submittedName>
</protein>
<dbReference type="PANTHER" id="PTHR45788">
    <property type="entry name" value="SUCCINATE/FUMARATE MITOCHONDRIAL TRANSPORTER-RELATED"/>
    <property type="match status" value="1"/>
</dbReference>
<evidence type="ECO:0000256" key="8">
    <source>
        <dbReference type="ARBA" id="ARBA00023136"/>
    </source>
</evidence>
<dbReference type="SUPFAM" id="SSF103506">
    <property type="entry name" value="Mitochondrial carrier"/>
    <property type="match status" value="1"/>
</dbReference>
<evidence type="ECO:0000313" key="9">
    <source>
        <dbReference type="EMBL" id="CAE0335722.1"/>
    </source>
</evidence>
<keyword evidence="7" id="KW-0496">Mitochondrion</keyword>
<evidence type="ECO:0000256" key="3">
    <source>
        <dbReference type="ARBA" id="ARBA00022448"/>
    </source>
</evidence>
<comment type="subcellular location">
    <subcellularLocation>
        <location evidence="1">Mitochondrion membrane</location>
        <topology evidence="1">Multi-pass membrane protein</topology>
    </subcellularLocation>
</comment>
<dbReference type="InterPro" id="IPR018108">
    <property type="entry name" value="MCP_transmembrane"/>
</dbReference>
<dbReference type="EMBL" id="HBIH01040605">
    <property type="protein sequence ID" value="CAE0335722.1"/>
    <property type="molecule type" value="Transcribed_RNA"/>
</dbReference>
<dbReference type="InterPro" id="IPR023395">
    <property type="entry name" value="MCP_dom_sf"/>
</dbReference>
<name>A0A7S3IY27_9SPIT</name>
<evidence type="ECO:0000256" key="6">
    <source>
        <dbReference type="ARBA" id="ARBA00022989"/>
    </source>
</evidence>